<dbReference type="Proteomes" id="UP000683213">
    <property type="component" value="Unassembled WGS sequence"/>
</dbReference>
<evidence type="ECO:0000256" key="6">
    <source>
        <dbReference type="SAM" id="Phobius"/>
    </source>
</evidence>
<dbReference type="PANTHER" id="PTHR31632">
    <property type="entry name" value="IRON TRANSPORTER FTH1"/>
    <property type="match status" value="1"/>
</dbReference>
<reference evidence="8" key="2">
    <citation type="submission" date="2021-03" db="EMBL/GenBank/DDBJ databases">
        <authorList>
            <person name="Jaffe A."/>
        </authorList>
    </citation>
    <scope>NUCLEOTIDE SEQUENCE</scope>
    <source>
        <strain evidence="8">RIFCSPHIGHO2_01_FULL_GW2011_AR10_43_9</strain>
    </source>
</reference>
<feature type="transmembrane region" description="Helical" evidence="6">
    <location>
        <begin position="119"/>
        <end position="145"/>
    </location>
</feature>
<sequence>MAAELSGFLPSFIITFRETLEAALVIGVVLAFLFKTRQASYSKFVYWGAGFGIIGSIAAAFLFNALVGGFEGTAEELFEGTLMLVGAALVSWMILWMMQQRNIAKKIEEQVEHNIMQHNALAITLLVFVSVLREGVETVIFLGALGLREGASVSTAGAAIGIIVALLFGYALFRHFISIRLKTVFTYTSILLILFAAGLVAHGIHELEEAGVVPVLVEHVWDINPEVNPDGSYPLLHENGLIGSIAKGLFGYNGNPSLLEVIGYMAYLVLMYFLWKKYSANSNK</sequence>
<keyword evidence="3 6" id="KW-0812">Transmembrane</keyword>
<dbReference type="EMBL" id="DUFG01000022">
    <property type="protein sequence ID" value="HIH08661.1"/>
    <property type="molecule type" value="Genomic_DNA"/>
</dbReference>
<comment type="similarity">
    <text evidence="2">Belongs to the oxidase-dependent Fe transporter (OFeT) (TC 9.A.10.1) family.</text>
</comment>
<evidence type="ECO:0000256" key="1">
    <source>
        <dbReference type="ARBA" id="ARBA00004141"/>
    </source>
</evidence>
<dbReference type="InterPro" id="IPR004923">
    <property type="entry name" value="FTR1/Fip1/EfeU"/>
</dbReference>
<protein>
    <submittedName>
        <fullName evidence="8">FTR1 family protein</fullName>
    </submittedName>
    <submittedName>
        <fullName evidence="7">High-affinity iron transporter</fullName>
    </submittedName>
</protein>
<evidence type="ECO:0000313" key="8">
    <source>
        <dbReference type="EMBL" id="MBS3059026.1"/>
    </source>
</evidence>
<feature type="transmembrane region" description="Helical" evidence="6">
    <location>
        <begin position="151"/>
        <end position="172"/>
    </location>
</feature>
<comment type="caution">
    <text evidence="7">The sequence shown here is derived from an EMBL/GenBank/DDBJ whole genome shotgun (WGS) entry which is preliminary data.</text>
</comment>
<feature type="transmembrane region" description="Helical" evidence="6">
    <location>
        <begin position="257"/>
        <end position="275"/>
    </location>
</feature>
<dbReference type="GO" id="GO:0015093">
    <property type="term" value="F:ferrous iron transmembrane transporter activity"/>
    <property type="evidence" value="ECO:0007669"/>
    <property type="project" value="TreeGrafter"/>
</dbReference>
<proteinExistence type="inferred from homology"/>
<reference evidence="9" key="1">
    <citation type="journal article" date="2020" name="bioRxiv">
        <title>A rank-normalized archaeal taxonomy based on genome phylogeny resolves widespread incomplete and uneven classifications.</title>
        <authorList>
            <person name="Rinke C."/>
            <person name="Chuvochina M."/>
            <person name="Mussig A.J."/>
            <person name="Chaumeil P.-A."/>
            <person name="Waite D.W."/>
            <person name="Whitman W.B."/>
            <person name="Parks D.H."/>
            <person name="Hugenholtz P."/>
        </authorList>
    </citation>
    <scope>NUCLEOTIDE SEQUENCE [LARGE SCALE GENOMIC DNA]</scope>
</reference>
<dbReference type="EMBL" id="JAGVWF010000017">
    <property type="protein sequence ID" value="MBS3059026.1"/>
    <property type="molecule type" value="Genomic_DNA"/>
</dbReference>
<dbReference type="Proteomes" id="UP000577419">
    <property type="component" value="Unassembled WGS sequence"/>
</dbReference>
<evidence type="ECO:0000256" key="3">
    <source>
        <dbReference type="ARBA" id="ARBA00022692"/>
    </source>
</evidence>
<feature type="transmembrane region" description="Helical" evidence="6">
    <location>
        <begin position="80"/>
        <end position="98"/>
    </location>
</feature>
<feature type="transmembrane region" description="Helical" evidence="6">
    <location>
        <begin position="12"/>
        <end position="34"/>
    </location>
</feature>
<evidence type="ECO:0000256" key="4">
    <source>
        <dbReference type="ARBA" id="ARBA00022989"/>
    </source>
</evidence>
<evidence type="ECO:0000313" key="9">
    <source>
        <dbReference type="Proteomes" id="UP000577419"/>
    </source>
</evidence>
<evidence type="ECO:0000256" key="2">
    <source>
        <dbReference type="ARBA" id="ARBA00008333"/>
    </source>
</evidence>
<name>A0A7J4IT13_9ARCH</name>
<evidence type="ECO:0000256" key="5">
    <source>
        <dbReference type="ARBA" id="ARBA00023136"/>
    </source>
</evidence>
<keyword evidence="5 6" id="KW-0472">Membrane</keyword>
<comment type="subcellular location">
    <subcellularLocation>
        <location evidence="1">Membrane</location>
        <topology evidence="1">Multi-pass membrane protein</topology>
    </subcellularLocation>
</comment>
<gene>
    <name evidence="7" type="ORF">HA237_04800</name>
    <name evidence="8" type="ORF">J4224_01215</name>
</gene>
<keyword evidence="4 6" id="KW-1133">Transmembrane helix</keyword>
<organism evidence="7 9">
    <name type="scientific">Candidatus Iainarchaeum sp</name>
    <dbReference type="NCBI Taxonomy" id="3101447"/>
    <lineage>
        <taxon>Archaea</taxon>
        <taxon>Candidatus Iainarchaeota</taxon>
        <taxon>Candidatus Iainarchaeia</taxon>
        <taxon>Candidatus Iainarchaeales</taxon>
        <taxon>Candidatus Iainarchaeaceae</taxon>
        <taxon>Candidatus Iainarchaeum</taxon>
    </lineage>
</organism>
<dbReference type="PANTHER" id="PTHR31632:SF2">
    <property type="entry name" value="PLASMA MEMBRANE IRON PERMEASE"/>
    <property type="match status" value="1"/>
</dbReference>
<dbReference type="Pfam" id="PF03239">
    <property type="entry name" value="FTR1"/>
    <property type="match status" value="1"/>
</dbReference>
<feature type="transmembrane region" description="Helical" evidence="6">
    <location>
        <begin position="46"/>
        <end position="68"/>
    </location>
</feature>
<dbReference type="GO" id="GO:0033573">
    <property type="term" value="C:high-affinity iron permease complex"/>
    <property type="evidence" value="ECO:0007669"/>
    <property type="project" value="InterPro"/>
</dbReference>
<reference evidence="8" key="3">
    <citation type="submission" date="2021-05" db="EMBL/GenBank/DDBJ databases">
        <title>Protein family content uncovers lineage relationships and bacterial pathway maintenance mechanisms in DPANN archaea.</title>
        <authorList>
            <person name="Castelle C.J."/>
            <person name="Meheust R."/>
            <person name="Jaffe A.L."/>
            <person name="Seitz K."/>
            <person name="Gong X."/>
            <person name="Baker B.J."/>
            <person name="Banfield J.F."/>
        </authorList>
    </citation>
    <scope>NUCLEOTIDE SEQUENCE</scope>
    <source>
        <strain evidence="8">RIFCSPHIGHO2_01_FULL_GW2011_AR10_43_9</strain>
    </source>
</reference>
<evidence type="ECO:0000313" key="7">
    <source>
        <dbReference type="EMBL" id="HIH08661.1"/>
    </source>
</evidence>
<feature type="transmembrane region" description="Helical" evidence="6">
    <location>
        <begin position="184"/>
        <end position="204"/>
    </location>
</feature>
<accession>A0A7J4IT13</accession>
<dbReference type="AlphaFoldDB" id="A0A7J4IT13"/>